<evidence type="ECO:0000313" key="2">
    <source>
        <dbReference type="EMBL" id="ESZ94043.1"/>
    </source>
</evidence>
<reference evidence="2 3" key="1">
    <citation type="journal article" date="2014" name="Genome Announc.">
        <title>Draft genome sequence of Sclerotinia borealis, a psychrophilic plant pathogenic fungus.</title>
        <authorList>
            <person name="Mardanov A.V."/>
            <person name="Beletsky A.V."/>
            <person name="Kadnikov V.V."/>
            <person name="Ignatov A.N."/>
            <person name="Ravin N.V."/>
        </authorList>
    </citation>
    <scope>NUCLEOTIDE SEQUENCE [LARGE SCALE GENOMIC DNA]</scope>
    <source>
        <strain evidence="3">F-4157</strain>
    </source>
</reference>
<dbReference type="EMBL" id="AYSA01000271">
    <property type="protein sequence ID" value="ESZ94043.1"/>
    <property type="molecule type" value="Genomic_DNA"/>
</dbReference>
<evidence type="ECO:0000256" key="1">
    <source>
        <dbReference type="SAM" id="MobiDB-lite"/>
    </source>
</evidence>
<organism evidence="2 3">
    <name type="scientific">Sclerotinia borealis (strain F-4128)</name>
    <dbReference type="NCBI Taxonomy" id="1432307"/>
    <lineage>
        <taxon>Eukaryota</taxon>
        <taxon>Fungi</taxon>
        <taxon>Dikarya</taxon>
        <taxon>Ascomycota</taxon>
        <taxon>Pezizomycotina</taxon>
        <taxon>Leotiomycetes</taxon>
        <taxon>Helotiales</taxon>
        <taxon>Sclerotiniaceae</taxon>
        <taxon>Sclerotinia</taxon>
    </lineage>
</organism>
<accession>W9CDX0</accession>
<proteinExistence type="predicted"/>
<dbReference type="AlphaFoldDB" id="W9CDX0"/>
<dbReference type="Proteomes" id="UP000019487">
    <property type="component" value="Unassembled WGS sequence"/>
</dbReference>
<feature type="compositionally biased region" description="Polar residues" evidence="1">
    <location>
        <begin position="1"/>
        <end position="11"/>
    </location>
</feature>
<dbReference type="PANTHER" id="PTHR37012">
    <property type="entry name" value="B-ZIP TRANSCRIPTION FACTOR (EUROFUNG)-RELATED"/>
    <property type="match status" value="1"/>
</dbReference>
<dbReference type="OrthoDB" id="3535998at2759"/>
<comment type="caution">
    <text evidence="2">The sequence shown here is derived from an EMBL/GenBank/DDBJ whole genome shotgun (WGS) entry which is preliminary data.</text>
</comment>
<dbReference type="HOGENOM" id="CLU_842388_0_0_1"/>
<protein>
    <recommendedName>
        <fullName evidence="4">BZIP domain-containing protein</fullName>
    </recommendedName>
</protein>
<sequence length="387" mass="42563">MQMSSQNSGATTPIAVNGDVMNMRGELKGQGTKSRRSVSNMNPIALEKKRENDRNAQRNIREKARNNLAALEHKVKELEANQDPELKRALAEAQNRLKGFQQLENQVKALTALLLQHGIDPNQALPPTQEQFGNVLGEMEMGRPTTSYQGVELSPAVRSMYPIGQVQSQPLALVPIQYNVDSPQHMGSHIDSPQSLGLSHHSGSHMDSPQSLRLSNRSGSQTGSRLGSRTGSHYGSHQGSPQLTESPQFTGNPLFTGPSQHMEHLQQTGPPQTMLAYPQSIPSQFVEPSQHMGQTHPMAQSQSMPPQFVGPPQHMRQAHPMVHSQSQSSPLQHNFQNLASQNAYPSNQNVNWNFQSPNNAQGWDHANDVALPNGAMNYPTDVTYVPL</sequence>
<dbReference type="CDD" id="cd14688">
    <property type="entry name" value="bZIP_YAP"/>
    <property type="match status" value="1"/>
</dbReference>
<feature type="compositionally biased region" description="Polar residues" evidence="1">
    <location>
        <begin position="207"/>
        <end position="252"/>
    </location>
</feature>
<feature type="region of interest" description="Disordered" evidence="1">
    <location>
        <begin position="1"/>
        <end position="57"/>
    </location>
</feature>
<feature type="region of interest" description="Disordered" evidence="1">
    <location>
        <begin position="184"/>
        <end position="252"/>
    </location>
</feature>
<evidence type="ECO:0000313" key="3">
    <source>
        <dbReference type="Proteomes" id="UP000019487"/>
    </source>
</evidence>
<dbReference type="PANTHER" id="PTHR37012:SF2">
    <property type="entry name" value="BZIP DOMAIN-CONTAINING PROTEIN-RELATED"/>
    <property type="match status" value="1"/>
</dbReference>
<keyword evidence="3" id="KW-1185">Reference proteome</keyword>
<evidence type="ECO:0008006" key="4">
    <source>
        <dbReference type="Google" id="ProtNLM"/>
    </source>
</evidence>
<name>W9CDX0_SCLBF</name>
<gene>
    <name evidence="2" type="ORF">SBOR_5569</name>
</gene>
<feature type="compositionally biased region" description="Basic and acidic residues" evidence="1">
    <location>
        <begin position="46"/>
        <end position="57"/>
    </location>
</feature>